<keyword evidence="6" id="KW-1185">Reference proteome</keyword>
<sequence length="312" mass="35318">MTECHKPALCGWKRIVKQRLSGKTAGRFDVYFISPQGLKFRSKSSLANYLHKNGDTALEPEDFDFTVLSKRSIESRRKDSSVAALTAQQQNRSNVSNWNLRTRSRQKMDVSPLPGSTSELPDSRGPPNLDSIHVLLREEESVSDINSGKVRKFKGKVTVFKGIQMKKTRKQCSNSLSDSVQSHTKRESLFNEAEAKCASVAQDQLSRTLCISDSITEEEKSLVKEKSLSSRSDFHFEQITSGIANKSCPTTEGEHEKYKETFLESEEIRRKVDDEERKEHLHADIVQCGSEMDNSCLQSKKHFTSEKIHPDS</sequence>
<dbReference type="InterPro" id="IPR045138">
    <property type="entry name" value="MeCP2/MBD4"/>
</dbReference>
<dbReference type="PANTHER" id="PTHR15074">
    <property type="entry name" value="METHYL-CPG-BINDING PROTEIN"/>
    <property type="match status" value="1"/>
</dbReference>
<name>A0A6P6DPY2_OCTDE</name>
<keyword evidence="2" id="KW-0597">Phosphoprotein</keyword>
<dbReference type="SUPFAM" id="SSF54171">
    <property type="entry name" value="DNA-binding domain"/>
    <property type="match status" value="1"/>
</dbReference>
<dbReference type="FunCoup" id="A0A6P6DPY2">
    <property type="interactions" value="2600"/>
</dbReference>
<evidence type="ECO:0000256" key="4">
    <source>
        <dbReference type="SAM" id="MobiDB-lite"/>
    </source>
</evidence>
<evidence type="ECO:0000256" key="2">
    <source>
        <dbReference type="ARBA" id="ARBA00022553"/>
    </source>
</evidence>
<dbReference type="PROSITE" id="PS50982">
    <property type="entry name" value="MBD"/>
    <property type="match status" value="1"/>
</dbReference>
<evidence type="ECO:0000313" key="7">
    <source>
        <dbReference type="RefSeq" id="XP_023561693.1"/>
    </source>
</evidence>
<dbReference type="RefSeq" id="XP_023561693.1">
    <property type="nucleotide sequence ID" value="XM_023705925.1"/>
</dbReference>
<dbReference type="Gene3D" id="3.30.890.10">
    <property type="entry name" value="Methyl-cpg-binding Protein 2, Chain A"/>
    <property type="match status" value="1"/>
</dbReference>
<dbReference type="InterPro" id="IPR016177">
    <property type="entry name" value="DNA-bd_dom_sf"/>
</dbReference>
<dbReference type="AlphaFoldDB" id="A0A6P6DPY2"/>
<dbReference type="GO" id="GO:0005634">
    <property type="term" value="C:nucleus"/>
    <property type="evidence" value="ECO:0007669"/>
    <property type="project" value="UniProtKB-SubCell"/>
</dbReference>
<dbReference type="OrthoDB" id="10265068at2759"/>
<dbReference type="PANTHER" id="PTHR15074:SF7">
    <property type="entry name" value="METHYL-CPG-BINDING DOMAIN PROTEIN 4"/>
    <property type="match status" value="1"/>
</dbReference>
<dbReference type="Proteomes" id="UP000515203">
    <property type="component" value="Unplaced"/>
</dbReference>
<feature type="region of interest" description="Disordered" evidence="4">
    <location>
        <begin position="99"/>
        <end position="127"/>
    </location>
</feature>
<dbReference type="GO" id="GO:0003677">
    <property type="term" value="F:DNA binding"/>
    <property type="evidence" value="ECO:0007669"/>
    <property type="project" value="InterPro"/>
</dbReference>
<evidence type="ECO:0000313" key="6">
    <source>
        <dbReference type="Proteomes" id="UP000515203"/>
    </source>
</evidence>
<dbReference type="InterPro" id="IPR001739">
    <property type="entry name" value="Methyl_CpG_DNA-bd"/>
</dbReference>
<dbReference type="GeneID" id="111813867"/>
<keyword evidence="3" id="KW-0539">Nucleus</keyword>
<dbReference type="InParanoid" id="A0A6P6DPY2"/>
<feature type="domain" description="MBD" evidence="5">
    <location>
        <begin position="1"/>
        <end position="70"/>
    </location>
</feature>
<dbReference type="CDD" id="cd01396">
    <property type="entry name" value="MeCP2_MBD"/>
    <property type="match status" value="1"/>
</dbReference>
<organism evidence="6 7">
    <name type="scientific">Octodon degus</name>
    <name type="common">Degu</name>
    <name type="synonym">Sciurus degus</name>
    <dbReference type="NCBI Taxonomy" id="10160"/>
    <lineage>
        <taxon>Eukaryota</taxon>
        <taxon>Metazoa</taxon>
        <taxon>Chordata</taxon>
        <taxon>Craniata</taxon>
        <taxon>Vertebrata</taxon>
        <taxon>Euteleostomi</taxon>
        <taxon>Mammalia</taxon>
        <taxon>Eutheria</taxon>
        <taxon>Euarchontoglires</taxon>
        <taxon>Glires</taxon>
        <taxon>Rodentia</taxon>
        <taxon>Hystricomorpha</taxon>
        <taxon>Octodontidae</taxon>
        <taxon>Octodon</taxon>
    </lineage>
</organism>
<protein>
    <submittedName>
        <fullName evidence="7">Methyl-CpG-binding domain protein 4-like</fullName>
    </submittedName>
</protein>
<reference evidence="7" key="1">
    <citation type="submission" date="2025-08" db="UniProtKB">
        <authorList>
            <consortium name="RefSeq"/>
        </authorList>
    </citation>
    <scope>IDENTIFICATION</scope>
</reference>
<accession>A0A6P6DPY2</accession>
<proteinExistence type="predicted"/>
<dbReference type="Pfam" id="PF01429">
    <property type="entry name" value="MBD"/>
    <property type="match status" value="1"/>
</dbReference>
<dbReference type="SMART" id="SM00391">
    <property type="entry name" value="MBD"/>
    <property type="match status" value="1"/>
</dbReference>
<evidence type="ECO:0000259" key="5">
    <source>
        <dbReference type="PROSITE" id="PS50982"/>
    </source>
</evidence>
<evidence type="ECO:0000256" key="1">
    <source>
        <dbReference type="ARBA" id="ARBA00004123"/>
    </source>
</evidence>
<evidence type="ECO:0000256" key="3">
    <source>
        <dbReference type="ARBA" id="ARBA00023242"/>
    </source>
</evidence>
<comment type="subcellular location">
    <subcellularLocation>
        <location evidence="1">Nucleus</location>
    </subcellularLocation>
</comment>
<gene>
    <name evidence="7" type="primary">LOC111813867</name>
</gene>